<dbReference type="InterPro" id="IPR004000">
    <property type="entry name" value="Actin"/>
</dbReference>
<evidence type="ECO:0000256" key="2">
    <source>
        <dbReference type="RuleBase" id="RU000487"/>
    </source>
</evidence>
<dbReference type="FunFam" id="3.90.640.10:FF:000047">
    <property type="entry name" value="Actin, alpha skeletal muscle"/>
    <property type="match status" value="1"/>
</dbReference>
<name>A0A8S3PQU3_MYTED</name>
<dbReference type="Pfam" id="PF00022">
    <property type="entry name" value="Actin"/>
    <property type="match status" value="1"/>
</dbReference>
<dbReference type="SMART" id="SM00268">
    <property type="entry name" value="ACTIN"/>
    <property type="match status" value="1"/>
</dbReference>
<evidence type="ECO:0000256" key="1">
    <source>
        <dbReference type="ARBA" id="ARBA00003520"/>
    </source>
</evidence>
<keyword evidence="4" id="KW-1185">Reference proteome</keyword>
<comment type="similarity">
    <text evidence="2">Belongs to the actin family.</text>
</comment>
<dbReference type="Gene3D" id="3.30.420.40">
    <property type="match status" value="3"/>
</dbReference>
<comment type="caution">
    <text evidence="3">The sequence shown here is derived from an EMBL/GenBank/DDBJ whole genome shotgun (WGS) entry which is preliminary data.</text>
</comment>
<accession>A0A8S3PQU3</accession>
<dbReference type="AlphaFoldDB" id="A0A8S3PQU3"/>
<dbReference type="FunFam" id="3.30.420.40:FF:000404">
    <property type="entry name" value="Major actin"/>
    <property type="match status" value="1"/>
</dbReference>
<protein>
    <recommendedName>
        <fullName evidence="5">Actin</fullName>
    </recommendedName>
</protein>
<dbReference type="EMBL" id="CAJPWZ010000096">
    <property type="protein sequence ID" value="CAG2185627.1"/>
    <property type="molecule type" value="Genomic_DNA"/>
</dbReference>
<comment type="function">
    <text evidence="1">Actins are highly conserved proteins that are involved in various types of cell motility and are ubiquitously expressed in all eukaryotic cells.</text>
</comment>
<sequence length="258" mass="28580">MAEIIFETFHSPAMYVATQSLMSLYASCRTTGIVLSSGDGVTNTVPFFEGNAITHAILGLDLAGTDLTDYLKKLLAERGYSFTSTAEREIVRDIKEKMCYVALDFEQEMQTSASSSTLEKSYELPDGQVITIGNESFRCPEAIFHQPSFMAKTSSGVHDTLYNSIMKCDVDIHQDLYANVVISGGSTMYPGFVGRMQKEMTQLAPPTMKIKVIAPPERKYSAWIGGSILASLSCFQQMLIRKQEYDETGPTIVHRKCV</sequence>
<dbReference type="SUPFAM" id="SSF53067">
    <property type="entry name" value="Actin-like ATPase domain"/>
    <property type="match status" value="2"/>
</dbReference>
<dbReference type="InterPro" id="IPR043129">
    <property type="entry name" value="ATPase_NBD"/>
</dbReference>
<dbReference type="PRINTS" id="PR00190">
    <property type="entry name" value="ACTIN"/>
</dbReference>
<evidence type="ECO:0008006" key="5">
    <source>
        <dbReference type="Google" id="ProtNLM"/>
    </source>
</evidence>
<proteinExistence type="inferred from homology"/>
<reference evidence="3" key="1">
    <citation type="submission" date="2021-03" db="EMBL/GenBank/DDBJ databases">
        <authorList>
            <person name="Bekaert M."/>
        </authorList>
    </citation>
    <scope>NUCLEOTIDE SEQUENCE</scope>
</reference>
<evidence type="ECO:0000313" key="4">
    <source>
        <dbReference type="Proteomes" id="UP000683360"/>
    </source>
</evidence>
<organism evidence="3 4">
    <name type="scientific">Mytilus edulis</name>
    <name type="common">Blue mussel</name>
    <dbReference type="NCBI Taxonomy" id="6550"/>
    <lineage>
        <taxon>Eukaryota</taxon>
        <taxon>Metazoa</taxon>
        <taxon>Spiralia</taxon>
        <taxon>Lophotrochozoa</taxon>
        <taxon>Mollusca</taxon>
        <taxon>Bivalvia</taxon>
        <taxon>Autobranchia</taxon>
        <taxon>Pteriomorphia</taxon>
        <taxon>Mytilida</taxon>
        <taxon>Mytiloidea</taxon>
        <taxon>Mytilidae</taxon>
        <taxon>Mytilinae</taxon>
        <taxon>Mytilus</taxon>
    </lineage>
</organism>
<dbReference type="OrthoDB" id="5132116at2759"/>
<dbReference type="PANTHER" id="PTHR11937">
    <property type="entry name" value="ACTIN"/>
    <property type="match status" value="1"/>
</dbReference>
<dbReference type="SMR" id="A0A8S3PQU3"/>
<dbReference type="Proteomes" id="UP000683360">
    <property type="component" value="Unassembled WGS sequence"/>
</dbReference>
<evidence type="ECO:0000313" key="3">
    <source>
        <dbReference type="EMBL" id="CAG2185627.1"/>
    </source>
</evidence>
<gene>
    <name evidence="3" type="ORF">MEDL_1235</name>
</gene>
<dbReference type="Gene3D" id="3.90.640.10">
    <property type="entry name" value="Actin, Chain A, domain 4"/>
    <property type="match status" value="1"/>
</dbReference>